<organism evidence="1 2">
    <name type="scientific">Sphaerosporella brunnea</name>
    <dbReference type="NCBI Taxonomy" id="1250544"/>
    <lineage>
        <taxon>Eukaryota</taxon>
        <taxon>Fungi</taxon>
        <taxon>Dikarya</taxon>
        <taxon>Ascomycota</taxon>
        <taxon>Pezizomycotina</taxon>
        <taxon>Pezizomycetes</taxon>
        <taxon>Pezizales</taxon>
        <taxon>Pyronemataceae</taxon>
        <taxon>Sphaerosporella</taxon>
    </lineage>
</organism>
<gene>
    <name evidence="1" type="ORF">FN846DRAFT_904016</name>
</gene>
<protein>
    <submittedName>
        <fullName evidence="1">Uncharacterized protein</fullName>
    </submittedName>
</protein>
<accession>A0A5J5F5R1</accession>
<dbReference type="AlphaFoldDB" id="A0A5J5F5R1"/>
<dbReference type="Proteomes" id="UP000326924">
    <property type="component" value="Unassembled WGS sequence"/>
</dbReference>
<dbReference type="EMBL" id="VXIS01000030">
    <property type="protein sequence ID" value="KAA8911936.1"/>
    <property type="molecule type" value="Genomic_DNA"/>
</dbReference>
<sequence>MHLRPGWQIYHPKKKTGSKSTWARVPTVSFNPLSLRSSHRIVFAGLHVVAKGNSLYQFGTQMWAIGHKRQRHFATLVLRPLPQRPVLELPEDNEANHQDEARGF</sequence>
<evidence type="ECO:0000313" key="2">
    <source>
        <dbReference type="Proteomes" id="UP000326924"/>
    </source>
</evidence>
<reference evidence="1 2" key="1">
    <citation type="submission" date="2019-09" db="EMBL/GenBank/DDBJ databases">
        <title>Draft genome of the ectomycorrhizal ascomycete Sphaerosporella brunnea.</title>
        <authorList>
            <consortium name="DOE Joint Genome Institute"/>
            <person name="Benucci G.M."/>
            <person name="Marozzi G."/>
            <person name="Antonielli L."/>
            <person name="Sanchez S."/>
            <person name="Marco P."/>
            <person name="Wang X."/>
            <person name="Falini L.B."/>
            <person name="Barry K."/>
            <person name="Haridas S."/>
            <person name="Lipzen A."/>
            <person name="Labutti K."/>
            <person name="Grigoriev I.V."/>
            <person name="Murat C."/>
            <person name="Martin F."/>
            <person name="Albertini E."/>
            <person name="Donnini D."/>
            <person name="Bonito G."/>
        </authorList>
    </citation>
    <scope>NUCLEOTIDE SEQUENCE [LARGE SCALE GENOMIC DNA]</scope>
    <source>
        <strain evidence="1 2">Sb_GMNB300</strain>
    </source>
</reference>
<keyword evidence="2" id="KW-1185">Reference proteome</keyword>
<dbReference type="InParanoid" id="A0A5J5F5R1"/>
<proteinExistence type="predicted"/>
<evidence type="ECO:0000313" key="1">
    <source>
        <dbReference type="EMBL" id="KAA8911936.1"/>
    </source>
</evidence>
<comment type="caution">
    <text evidence="1">The sequence shown here is derived from an EMBL/GenBank/DDBJ whole genome shotgun (WGS) entry which is preliminary data.</text>
</comment>
<name>A0A5J5F5R1_9PEZI</name>